<organism evidence="2 3">
    <name type="scientific">Petrolisthes manimaculis</name>
    <dbReference type="NCBI Taxonomy" id="1843537"/>
    <lineage>
        <taxon>Eukaryota</taxon>
        <taxon>Metazoa</taxon>
        <taxon>Ecdysozoa</taxon>
        <taxon>Arthropoda</taxon>
        <taxon>Crustacea</taxon>
        <taxon>Multicrustacea</taxon>
        <taxon>Malacostraca</taxon>
        <taxon>Eumalacostraca</taxon>
        <taxon>Eucarida</taxon>
        <taxon>Decapoda</taxon>
        <taxon>Pleocyemata</taxon>
        <taxon>Anomura</taxon>
        <taxon>Galatheoidea</taxon>
        <taxon>Porcellanidae</taxon>
        <taxon>Petrolisthes</taxon>
    </lineage>
</organism>
<dbReference type="EMBL" id="JAWZYT010002633">
    <property type="protein sequence ID" value="KAK4303011.1"/>
    <property type="molecule type" value="Genomic_DNA"/>
</dbReference>
<dbReference type="AlphaFoldDB" id="A0AAE1P941"/>
<proteinExistence type="predicted"/>
<dbReference type="Proteomes" id="UP001292094">
    <property type="component" value="Unassembled WGS sequence"/>
</dbReference>
<evidence type="ECO:0000313" key="3">
    <source>
        <dbReference type="Proteomes" id="UP001292094"/>
    </source>
</evidence>
<keyword evidence="3" id="KW-1185">Reference proteome</keyword>
<gene>
    <name evidence="2" type="ORF">Pmani_024948</name>
</gene>
<feature type="region of interest" description="Disordered" evidence="1">
    <location>
        <begin position="1"/>
        <end position="29"/>
    </location>
</feature>
<evidence type="ECO:0000313" key="2">
    <source>
        <dbReference type="EMBL" id="KAK4303011.1"/>
    </source>
</evidence>
<reference evidence="2" key="1">
    <citation type="submission" date="2023-11" db="EMBL/GenBank/DDBJ databases">
        <title>Genome assemblies of two species of porcelain crab, Petrolisthes cinctipes and Petrolisthes manimaculis (Anomura: Porcellanidae).</title>
        <authorList>
            <person name="Angst P."/>
        </authorList>
    </citation>
    <scope>NUCLEOTIDE SEQUENCE</scope>
    <source>
        <strain evidence="2">PB745_02</strain>
        <tissue evidence="2">Gill</tissue>
    </source>
</reference>
<name>A0AAE1P941_9EUCA</name>
<sequence>MWCDENNVTSKNSQPASLTQHAPTDRDTTGTPFQVLQCLLPLSHGPISKEDNAYRVPLSLARSAQCDPSHYSYPSSLAATSTPCSMLTKSTIKGASALALPCPPRRWLVHVVGNSPRSHQHRHKDQGARKAHNHLLVEGVYRL</sequence>
<feature type="compositionally biased region" description="Polar residues" evidence="1">
    <location>
        <begin position="1"/>
        <end position="22"/>
    </location>
</feature>
<protein>
    <submittedName>
        <fullName evidence="2">Uncharacterized protein</fullName>
    </submittedName>
</protein>
<comment type="caution">
    <text evidence="2">The sequence shown here is derived from an EMBL/GenBank/DDBJ whole genome shotgun (WGS) entry which is preliminary data.</text>
</comment>
<evidence type="ECO:0000256" key="1">
    <source>
        <dbReference type="SAM" id="MobiDB-lite"/>
    </source>
</evidence>
<accession>A0AAE1P941</accession>